<proteinExistence type="predicted"/>
<comment type="subcellular location">
    <subcellularLocation>
        <location evidence="1">Secreted</location>
    </subcellularLocation>
</comment>
<dbReference type="Gene3D" id="2.120.10.30">
    <property type="entry name" value="TolB, C-terminal domain"/>
    <property type="match status" value="1"/>
</dbReference>
<keyword evidence="2" id="KW-0964">Secreted</keyword>
<dbReference type="RefSeq" id="WP_173569681.1">
    <property type="nucleotide sequence ID" value="NZ_WOSY01000005.1"/>
</dbReference>
<dbReference type="PANTHER" id="PTHR10009:SF18">
    <property type="entry name" value="PROTEIN YELLOW-LIKE PROTEIN"/>
    <property type="match status" value="1"/>
</dbReference>
<evidence type="ECO:0000256" key="3">
    <source>
        <dbReference type="SAM" id="SignalP"/>
    </source>
</evidence>
<keyword evidence="5" id="KW-1185">Reference proteome</keyword>
<evidence type="ECO:0000313" key="4">
    <source>
        <dbReference type="EMBL" id="NHN88397.1"/>
    </source>
</evidence>
<name>A0ABX0JY17_9PROT</name>
<dbReference type="PANTHER" id="PTHR10009">
    <property type="entry name" value="PROTEIN YELLOW-RELATED"/>
    <property type="match status" value="1"/>
</dbReference>
<comment type="caution">
    <text evidence="4">The sequence shown here is derived from an EMBL/GenBank/DDBJ whole genome shotgun (WGS) entry which is preliminary data.</text>
</comment>
<gene>
    <name evidence="4" type="ORF">GOB81_07110</name>
</gene>
<organism evidence="4 5">
    <name type="scientific">Acetobacter conturbans</name>
    <dbReference type="NCBI Taxonomy" id="1737472"/>
    <lineage>
        <taxon>Bacteria</taxon>
        <taxon>Pseudomonadati</taxon>
        <taxon>Pseudomonadota</taxon>
        <taxon>Alphaproteobacteria</taxon>
        <taxon>Acetobacterales</taxon>
        <taxon>Acetobacteraceae</taxon>
        <taxon>Acetobacter</taxon>
    </lineage>
</organism>
<protein>
    <submittedName>
        <fullName evidence="4">Gluconolactonase</fullName>
    </submittedName>
</protein>
<dbReference type="InterPro" id="IPR017996">
    <property type="entry name" value="MRJP/yellow-related"/>
</dbReference>
<dbReference type="Pfam" id="PF03022">
    <property type="entry name" value="MRJP"/>
    <property type="match status" value="1"/>
</dbReference>
<accession>A0ABX0JY17</accession>
<sequence length="396" mass="42542">MSVFFPNNAISKRKHSVWFKAAACFIPLCLTSVSHAASPTITNNHDPAFGQQGKVEIIASIPSPCPSGIAVVNNRLFLTFPKHDGDHTGPVLAEWKNDRLIPFPSAAFSAATDGAPDQHLVSPHGMTTDSKGNIWVIDDGKIKNHPIPPGGAKVVGINPATGTIIASVVLKDALLPGSHMNDLRIDLTHGEKGTAFIADSSFDGHPALVVVDLATGRQRRVLEGTVSVLPDKGYQTVLDGRVLHYDPKNPSFPAGGADGITLSASSDTLFYAPLASRRLYTLPTGKLADFSVTSAELASLVVDEGEKGAADGLATDPWNRIYTTAADHDAIFRRNPDGSFDLIASDPRFVWPDGIFADHDFVYVVLGQWSRLPRFHDNHDLRKPPFLVARMPISAP</sequence>
<feature type="signal peptide" evidence="3">
    <location>
        <begin position="1"/>
        <end position="36"/>
    </location>
</feature>
<evidence type="ECO:0000313" key="5">
    <source>
        <dbReference type="Proteomes" id="UP000631653"/>
    </source>
</evidence>
<dbReference type="EMBL" id="WOSY01000005">
    <property type="protein sequence ID" value="NHN88397.1"/>
    <property type="molecule type" value="Genomic_DNA"/>
</dbReference>
<evidence type="ECO:0000256" key="2">
    <source>
        <dbReference type="ARBA" id="ARBA00022525"/>
    </source>
</evidence>
<keyword evidence="3" id="KW-0732">Signal</keyword>
<dbReference type="InterPro" id="IPR011042">
    <property type="entry name" value="6-blade_b-propeller_TolB-like"/>
</dbReference>
<feature type="chain" id="PRO_5047189685" evidence="3">
    <location>
        <begin position="37"/>
        <end position="396"/>
    </location>
</feature>
<evidence type="ECO:0000256" key="1">
    <source>
        <dbReference type="ARBA" id="ARBA00004613"/>
    </source>
</evidence>
<reference evidence="4 5" key="1">
    <citation type="journal article" date="2020" name="Int. J. Syst. Evol. Microbiol.">
        <title>Novel acetic acid bacteria from cider fermentations: Acetobacter conturbans sp. nov. and Acetobacter fallax sp. nov.</title>
        <authorList>
            <person name="Sombolestani A.S."/>
            <person name="Cleenwerck I."/>
            <person name="Cnockaert M."/>
            <person name="Borremans W."/>
            <person name="Wieme A.D."/>
            <person name="De Vuyst L."/>
            <person name="Vandamme P."/>
        </authorList>
    </citation>
    <scope>NUCLEOTIDE SEQUENCE [LARGE SCALE GENOMIC DNA]</scope>
    <source>
        <strain evidence="4 5">LMG 1627</strain>
    </source>
</reference>
<dbReference type="Proteomes" id="UP000631653">
    <property type="component" value="Unassembled WGS sequence"/>
</dbReference>
<dbReference type="SUPFAM" id="SSF63829">
    <property type="entry name" value="Calcium-dependent phosphotriesterase"/>
    <property type="match status" value="1"/>
</dbReference>